<dbReference type="GO" id="GO:0016987">
    <property type="term" value="F:sigma factor activity"/>
    <property type="evidence" value="ECO:0007669"/>
    <property type="project" value="UniProtKB-KW"/>
</dbReference>
<evidence type="ECO:0000256" key="1">
    <source>
        <dbReference type="ARBA" id="ARBA00010641"/>
    </source>
</evidence>
<dbReference type="Pfam" id="PF08281">
    <property type="entry name" value="Sigma70_r4_2"/>
    <property type="match status" value="1"/>
</dbReference>
<evidence type="ECO:0000256" key="4">
    <source>
        <dbReference type="ARBA" id="ARBA00023163"/>
    </source>
</evidence>
<dbReference type="InterPro" id="IPR036388">
    <property type="entry name" value="WH-like_DNA-bd_sf"/>
</dbReference>
<evidence type="ECO:0000256" key="3">
    <source>
        <dbReference type="ARBA" id="ARBA00023082"/>
    </source>
</evidence>
<organism evidence="6">
    <name type="scientific">uncultured Nocardioides sp</name>
    <dbReference type="NCBI Taxonomy" id="198441"/>
    <lineage>
        <taxon>Bacteria</taxon>
        <taxon>Bacillati</taxon>
        <taxon>Actinomycetota</taxon>
        <taxon>Actinomycetes</taxon>
        <taxon>Propionibacteriales</taxon>
        <taxon>Nocardioidaceae</taxon>
        <taxon>Nocardioides</taxon>
        <taxon>environmental samples</taxon>
    </lineage>
</organism>
<comment type="similarity">
    <text evidence="1">Belongs to the sigma-70 factor family. ECF subfamily.</text>
</comment>
<name>A0A6J4N567_9ACTN</name>
<dbReference type="Gene3D" id="1.10.10.10">
    <property type="entry name" value="Winged helix-like DNA-binding domain superfamily/Winged helix DNA-binding domain"/>
    <property type="match status" value="1"/>
</dbReference>
<keyword evidence="3" id="KW-0731">Sigma factor</keyword>
<proteinExistence type="inferred from homology"/>
<accession>A0A6J4N567</accession>
<keyword evidence="2" id="KW-0805">Transcription regulation</keyword>
<dbReference type="AlphaFoldDB" id="A0A6J4N567"/>
<dbReference type="GO" id="GO:0003677">
    <property type="term" value="F:DNA binding"/>
    <property type="evidence" value="ECO:0007669"/>
    <property type="project" value="InterPro"/>
</dbReference>
<keyword evidence="4" id="KW-0804">Transcription</keyword>
<dbReference type="InterPro" id="IPR013324">
    <property type="entry name" value="RNA_pol_sigma_r3/r4-like"/>
</dbReference>
<gene>
    <name evidence="6" type="ORF">AVDCRST_MAG32-1526</name>
</gene>
<dbReference type="InterPro" id="IPR013249">
    <property type="entry name" value="RNA_pol_sigma70_r4_t2"/>
</dbReference>
<evidence type="ECO:0000256" key="2">
    <source>
        <dbReference type="ARBA" id="ARBA00023015"/>
    </source>
</evidence>
<dbReference type="SUPFAM" id="SSF88659">
    <property type="entry name" value="Sigma3 and sigma4 domains of RNA polymerase sigma factors"/>
    <property type="match status" value="1"/>
</dbReference>
<dbReference type="GO" id="GO:0006352">
    <property type="term" value="P:DNA-templated transcription initiation"/>
    <property type="evidence" value="ECO:0007669"/>
    <property type="project" value="InterPro"/>
</dbReference>
<dbReference type="EMBL" id="CADCUM010000064">
    <property type="protein sequence ID" value="CAA9377873.1"/>
    <property type="molecule type" value="Genomic_DNA"/>
</dbReference>
<sequence length="170" mass="18134">MRSVRQDTRSAGTSRRWATLRSVRAEGAGLRPAEVWDRHGPAAYALASALLGDEAAATQAVTLAMTDLARSEDTVPAETAHRTLSRHVYARSQELVDQTFRTLDLPPAMVWLGKLAPLQRACLALCVFGGLTHQEAAELVDVPPMTVAELLTAGLRDLSGLAAAEFSGNG</sequence>
<reference evidence="6" key="1">
    <citation type="submission" date="2020-02" db="EMBL/GenBank/DDBJ databases">
        <authorList>
            <person name="Meier V. D."/>
        </authorList>
    </citation>
    <scope>NUCLEOTIDE SEQUENCE</scope>
    <source>
        <strain evidence="6">AVDCRST_MAG32</strain>
    </source>
</reference>
<evidence type="ECO:0000313" key="6">
    <source>
        <dbReference type="EMBL" id="CAA9377873.1"/>
    </source>
</evidence>
<protein>
    <recommendedName>
        <fullName evidence="5">RNA polymerase sigma factor 70 region 4 type 2 domain-containing protein</fullName>
    </recommendedName>
</protein>
<evidence type="ECO:0000259" key="5">
    <source>
        <dbReference type="Pfam" id="PF08281"/>
    </source>
</evidence>
<feature type="domain" description="RNA polymerase sigma factor 70 region 4 type 2" evidence="5">
    <location>
        <begin position="112"/>
        <end position="158"/>
    </location>
</feature>